<dbReference type="EMBL" id="AYXG01000221">
    <property type="protein sequence ID" value="EWC59049.1"/>
    <property type="molecule type" value="Genomic_DNA"/>
</dbReference>
<dbReference type="Proteomes" id="UP000019277">
    <property type="component" value="Unassembled WGS sequence"/>
</dbReference>
<feature type="transmembrane region" description="Helical" evidence="1">
    <location>
        <begin position="73"/>
        <end position="99"/>
    </location>
</feature>
<gene>
    <name evidence="2" type="ORF">UO65_5658</name>
</gene>
<dbReference type="Pfam" id="PF04186">
    <property type="entry name" value="FxsA"/>
    <property type="match status" value="1"/>
</dbReference>
<sequence length="155" mass="16608">MPILFIMFLAVVAEFTVVVTVGGLLGVLPTILLLVAGTVLGGALLRREGRKTLAALQESVLLRRPPQKELVDGVLIAAAGVLVFLPGFISDVLGLLLLLPPTRAVVRGWALRRADRAGTRPFVVDSQVVDSVVVEPDRAHRDAPEVIVIPPRRSE</sequence>
<keyword evidence="3" id="KW-1185">Reference proteome</keyword>
<dbReference type="PATRIC" id="fig|909613.9.peg.5657"/>
<feature type="transmembrane region" description="Helical" evidence="1">
    <location>
        <begin position="25"/>
        <end position="45"/>
    </location>
</feature>
<proteinExistence type="predicted"/>
<keyword evidence="1" id="KW-1133">Transmembrane helix</keyword>
<keyword evidence="1" id="KW-0812">Transmembrane</keyword>
<evidence type="ECO:0000256" key="1">
    <source>
        <dbReference type="SAM" id="Phobius"/>
    </source>
</evidence>
<evidence type="ECO:0000313" key="2">
    <source>
        <dbReference type="EMBL" id="EWC59049.1"/>
    </source>
</evidence>
<organism evidence="2 3">
    <name type="scientific">Actinokineospora spheciospongiae</name>
    <dbReference type="NCBI Taxonomy" id="909613"/>
    <lineage>
        <taxon>Bacteria</taxon>
        <taxon>Bacillati</taxon>
        <taxon>Actinomycetota</taxon>
        <taxon>Actinomycetes</taxon>
        <taxon>Pseudonocardiales</taxon>
        <taxon>Pseudonocardiaceae</taxon>
        <taxon>Actinokineospora</taxon>
    </lineage>
</organism>
<dbReference type="AlphaFoldDB" id="W7IYC0"/>
<protein>
    <submittedName>
        <fullName evidence="2">Cytoplasmic membrane protein FsxA</fullName>
    </submittedName>
</protein>
<name>W7IYC0_9PSEU</name>
<dbReference type="GO" id="GO:0016020">
    <property type="term" value="C:membrane"/>
    <property type="evidence" value="ECO:0007669"/>
    <property type="project" value="InterPro"/>
</dbReference>
<dbReference type="STRING" id="909613.UO65_5658"/>
<dbReference type="PANTHER" id="PTHR35335">
    <property type="entry name" value="UPF0716 PROTEIN FXSA"/>
    <property type="match status" value="1"/>
</dbReference>
<dbReference type="PANTHER" id="PTHR35335:SF1">
    <property type="entry name" value="UPF0716 PROTEIN FXSA"/>
    <property type="match status" value="1"/>
</dbReference>
<keyword evidence="1" id="KW-0472">Membrane</keyword>
<comment type="caution">
    <text evidence="2">The sequence shown here is derived from an EMBL/GenBank/DDBJ whole genome shotgun (WGS) entry which is preliminary data.</text>
</comment>
<accession>W7IYC0</accession>
<dbReference type="RefSeq" id="WP_035288320.1">
    <property type="nucleotide sequence ID" value="NZ_AYXG01000221.1"/>
</dbReference>
<dbReference type="InterPro" id="IPR007313">
    <property type="entry name" value="FxsA"/>
</dbReference>
<evidence type="ECO:0000313" key="3">
    <source>
        <dbReference type="Proteomes" id="UP000019277"/>
    </source>
</evidence>
<reference evidence="2 3" key="1">
    <citation type="journal article" date="2014" name="Genome Announc.">
        <title>Draft Genome Sequence of the Antitrypanosomally Active Sponge-Associated Bacterium Actinokineospora sp. Strain EG49.</title>
        <authorList>
            <person name="Harjes J."/>
            <person name="Ryu T."/>
            <person name="Abdelmohsen U.R."/>
            <person name="Moitinho-Silva L."/>
            <person name="Horn H."/>
            <person name="Ravasi T."/>
            <person name="Hentschel U."/>
        </authorList>
    </citation>
    <scope>NUCLEOTIDE SEQUENCE [LARGE SCALE GENOMIC DNA]</scope>
    <source>
        <strain evidence="2 3">EG49</strain>
    </source>
</reference>
<dbReference type="eggNOG" id="COG3030">
    <property type="taxonomic scope" value="Bacteria"/>
</dbReference>
<dbReference type="OrthoDB" id="9792788at2"/>
<dbReference type="NCBIfam" id="NF008528">
    <property type="entry name" value="PRK11463.1-2"/>
    <property type="match status" value="1"/>
</dbReference>